<dbReference type="AlphaFoldDB" id="A0A9D4MH15"/>
<proteinExistence type="predicted"/>
<dbReference type="EMBL" id="JAIWYP010000001">
    <property type="protein sequence ID" value="KAH3876428.1"/>
    <property type="molecule type" value="Genomic_DNA"/>
</dbReference>
<protein>
    <submittedName>
        <fullName evidence="1">Uncharacterized protein</fullName>
    </submittedName>
</protein>
<evidence type="ECO:0000313" key="1">
    <source>
        <dbReference type="EMBL" id="KAH3876428.1"/>
    </source>
</evidence>
<accession>A0A9D4MH15</accession>
<gene>
    <name evidence="1" type="ORF">DPMN_000268</name>
</gene>
<organism evidence="1 2">
    <name type="scientific">Dreissena polymorpha</name>
    <name type="common">Zebra mussel</name>
    <name type="synonym">Mytilus polymorpha</name>
    <dbReference type="NCBI Taxonomy" id="45954"/>
    <lineage>
        <taxon>Eukaryota</taxon>
        <taxon>Metazoa</taxon>
        <taxon>Spiralia</taxon>
        <taxon>Lophotrochozoa</taxon>
        <taxon>Mollusca</taxon>
        <taxon>Bivalvia</taxon>
        <taxon>Autobranchia</taxon>
        <taxon>Heteroconchia</taxon>
        <taxon>Euheterodonta</taxon>
        <taxon>Imparidentia</taxon>
        <taxon>Neoheterodontei</taxon>
        <taxon>Myida</taxon>
        <taxon>Dreissenoidea</taxon>
        <taxon>Dreissenidae</taxon>
        <taxon>Dreissena</taxon>
    </lineage>
</organism>
<comment type="caution">
    <text evidence="1">The sequence shown here is derived from an EMBL/GenBank/DDBJ whole genome shotgun (WGS) entry which is preliminary data.</text>
</comment>
<sequence length="77" mass="8751">MTCYNLNLKYEYAHLCNQQLPYTNQLFGDDVSKAAKEKEAELVSGVVSESEHEVSVEAEVSTQDQLVMLELIQKTLR</sequence>
<dbReference type="Proteomes" id="UP000828390">
    <property type="component" value="Unassembled WGS sequence"/>
</dbReference>
<keyword evidence="2" id="KW-1185">Reference proteome</keyword>
<evidence type="ECO:0000313" key="2">
    <source>
        <dbReference type="Proteomes" id="UP000828390"/>
    </source>
</evidence>
<name>A0A9D4MH15_DREPO</name>
<reference evidence="1" key="2">
    <citation type="submission" date="2020-11" db="EMBL/GenBank/DDBJ databases">
        <authorList>
            <person name="McCartney M.A."/>
            <person name="Auch B."/>
            <person name="Kono T."/>
            <person name="Mallez S."/>
            <person name="Becker A."/>
            <person name="Gohl D.M."/>
            <person name="Silverstein K.A.T."/>
            <person name="Koren S."/>
            <person name="Bechman K.B."/>
            <person name="Herman A."/>
            <person name="Abrahante J.E."/>
            <person name="Garbe J."/>
        </authorList>
    </citation>
    <scope>NUCLEOTIDE SEQUENCE</scope>
    <source>
        <strain evidence="1">Duluth1</strain>
        <tissue evidence="1">Whole animal</tissue>
    </source>
</reference>
<reference evidence="1" key="1">
    <citation type="journal article" date="2019" name="bioRxiv">
        <title>The Genome of the Zebra Mussel, Dreissena polymorpha: A Resource for Invasive Species Research.</title>
        <authorList>
            <person name="McCartney M.A."/>
            <person name="Auch B."/>
            <person name="Kono T."/>
            <person name="Mallez S."/>
            <person name="Zhang Y."/>
            <person name="Obille A."/>
            <person name="Becker A."/>
            <person name="Abrahante J.E."/>
            <person name="Garbe J."/>
            <person name="Badalamenti J.P."/>
            <person name="Herman A."/>
            <person name="Mangelson H."/>
            <person name="Liachko I."/>
            <person name="Sullivan S."/>
            <person name="Sone E.D."/>
            <person name="Koren S."/>
            <person name="Silverstein K.A.T."/>
            <person name="Beckman K.B."/>
            <person name="Gohl D.M."/>
        </authorList>
    </citation>
    <scope>NUCLEOTIDE SEQUENCE</scope>
    <source>
        <strain evidence="1">Duluth1</strain>
        <tissue evidence="1">Whole animal</tissue>
    </source>
</reference>